<feature type="domain" description="HAMP" evidence="9">
    <location>
        <begin position="322"/>
        <end position="375"/>
    </location>
</feature>
<dbReference type="InterPro" id="IPR050351">
    <property type="entry name" value="BphY/WalK/GraS-like"/>
</dbReference>
<dbReference type="InterPro" id="IPR036097">
    <property type="entry name" value="HisK_dim/P_sf"/>
</dbReference>
<dbReference type="Gene3D" id="3.30.565.10">
    <property type="entry name" value="Histidine kinase-like ATPase, C-terminal domain"/>
    <property type="match status" value="1"/>
</dbReference>
<dbReference type="SUPFAM" id="SSF55874">
    <property type="entry name" value="ATPase domain of HSP90 chaperone/DNA topoisomerase II/histidine kinase"/>
    <property type="match status" value="1"/>
</dbReference>
<keyword evidence="5 10" id="KW-0808">Transferase</keyword>
<dbReference type="SMART" id="SM00388">
    <property type="entry name" value="HisKA"/>
    <property type="match status" value="1"/>
</dbReference>
<dbReference type="SMART" id="SM00387">
    <property type="entry name" value="HATPase_c"/>
    <property type="match status" value="1"/>
</dbReference>
<dbReference type="InterPro" id="IPR003594">
    <property type="entry name" value="HATPase_dom"/>
</dbReference>
<dbReference type="SMART" id="SM01358">
    <property type="entry name" value="HBM"/>
    <property type="match status" value="1"/>
</dbReference>
<evidence type="ECO:0000256" key="5">
    <source>
        <dbReference type="ARBA" id="ARBA00022679"/>
    </source>
</evidence>
<dbReference type="CDD" id="cd00082">
    <property type="entry name" value="HisKA"/>
    <property type="match status" value="1"/>
</dbReference>
<name>A0A5B1CII0_9BACT</name>
<dbReference type="PROSITE" id="PS50885">
    <property type="entry name" value="HAMP"/>
    <property type="match status" value="1"/>
</dbReference>
<feature type="coiled-coil region" evidence="7">
    <location>
        <begin position="370"/>
        <end position="400"/>
    </location>
</feature>
<evidence type="ECO:0000313" key="11">
    <source>
        <dbReference type="Proteomes" id="UP000322699"/>
    </source>
</evidence>
<dbReference type="GO" id="GO:0030295">
    <property type="term" value="F:protein kinase activator activity"/>
    <property type="evidence" value="ECO:0007669"/>
    <property type="project" value="TreeGrafter"/>
</dbReference>
<keyword evidence="7" id="KW-0175">Coiled coil</keyword>
<organism evidence="10 11">
    <name type="scientific">Rubripirellula obstinata</name>
    <dbReference type="NCBI Taxonomy" id="406547"/>
    <lineage>
        <taxon>Bacteria</taxon>
        <taxon>Pseudomonadati</taxon>
        <taxon>Planctomycetota</taxon>
        <taxon>Planctomycetia</taxon>
        <taxon>Pirellulales</taxon>
        <taxon>Pirellulaceae</taxon>
        <taxon>Rubripirellula</taxon>
    </lineage>
</organism>
<evidence type="ECO:0000256" key="7">
    <source>
        <dbReference type="SAM" id="Coils"/>
    </source>
</evidence>
<dbReference type="InterPro" id="IPR003660">
    <property type="entry name" value="HAMP_dom"/>
</dbReference>
<dbReference type="Pfam" id="PF00512">
    <property type="entry name" value="HisKA"/>
    <property type="match status" value="1"/>
</dbReference>
<accession>A0A5B1CII0</accession>
<comment type="subcellular location">
    <subcellularLocation>
        <location evidence="2">Membrane</location>
    </subcellularLocation>
</comment>
<proteinExistence type="predicted"/>
<dbReference type="InterPro" id="IPR032255">
    <property type="entry name" value="HBM"/>
</dbReference>
<dbReference type="GO" id="GO:0007234">
    <property type="term" value="P:osmosensory signaling via phosphorelay pathway"/>
    <property type="evidence" value="ECO:0007669"/>
    <property type="project" value="TreeGrafter"/>
</dbReference>
<dbReference type="GO" id="GO:0016020">
    <property type="term" value="C:membrane"/>
    <property type="evidence" value="ECO:0007669"/>
    <property type="project" value="UniProtKB-SubCell"/>
</dbReference>
<feature type="coiled-coil region" evidence="7">
    <location>
        <begin position="49"/>
        <end position="76"/>
    </location>
</feature>
<dbReference type="GO" id="GO:0000156">
    <property type="term" value="F:phosphorelay response regulator activity"/>
    <property type="evidence" value="ECO:0007669"/>
    <property type="project" value="TreeGrafter"/>
</dbReference>
<dbReference type="GO" id="GO:0000155">
    <property type="term" value="F:phosphorelay sensor kinase activity"/>
    <property type="evidence" value="ECO:0007669"/>
    <property type="project" value="InterPro"/>
</dbReference>
<evidence type="ECO:0000256" key="1">
    <source>
        <dbReference type="ARBA" id="ARBA00000085"/>
    </source>
</evidence>
<dbReference type="Pfam" id="PF02518">
    <property type="entry name" value="HATPase_c"/>
    <property type="match status" value="1"/>
</dbReference>
<evidence type="ECO:0000256" key="4">
    <source>
        <dbReference type="ARBA" id="ARBA00022553"/>
    </source>
</evidence>
<sequence length="635" mass="71734">MPNAPIKKSLRRRIYMACCLLVGLCIVSTIIGRAGQTQLLRNFAAYESSEETLAQVANLDQDVQELKSRSEKYLQTGAPSQLARAMDLQKALSLQISEVNDKNEDPRIRANLIEMRSELDVFKDRLSRAADERELRTRLIQQDLPNKHRSISELLEEILRVMNDQEEGFMAVEYFRLVHAHDQSLQFLQRYFIEPDAAAFEKALSSIDLARSLIKQIVKSADEAEIQQLGQQLDQELSEFRKTGSRAVQATRSYMFYSNVVMAGEISEFVYDSNRLKKYVEEQRIQSRELRNQSAERSLWLALLASITAVAVAVVMATRLSYMIVTPISRLTETFRRLGQGESVDGIPAMDRFDEIGRMARAAKIFSDKNKETQQLLQRSEQLSNELANKAEALEQTNMELDNFAYVASHDLKSPLRGITHLASWVQEDCESLLPDDSRNHLQQMKDRVAKMESLLDDLLDYSRAGRINPKPEKIDVGELVASVVSMIDLPDGFRVNLMTPTFDIFTVRTPLFQSLMNLVTNGVKYNDKGKDGKLEILAERTGDFVHFRVRDNGPGIDPKFHSKVFEMYQRLESEGVEGSGMGLAIVKKLISRYGGELSLESEIGGGAEFSFTWPCAERVTDDITGKLANTASNG</sequence>
<dbReference type="EMBL" id="VRLW01000001">
    <property type="protein sequence ID" value="KAA1259410.1"/>
    <property type="molecule type" value="Genomic_DNA"/>
</dbReference>
<dbReference type="SUPFAM" id="SSF47384">
    <property type="entry name" value="Homodimeric domain of signal transducing histidine kinase"/>
    <property type="match status" value="1"/>
</dbReference>
<dbReference type="SUPFAM" id="SSF158472">
    <property type="entry name" value="HAMP domain-like"/>
    <property type="match status" value="1"/>
</dbReference>
<dbReference type="AlphaFoldDB" id="A0A5B1CII0"/>
<comment type="caution">
    <text evidence="10">The sequence shown here is derived from an EMBL/GenBank/DDBJ whole genome shotgun (WGS) entry which is preliminary data.</text>
</comment>
<keyword evidence="6" id="KW-0418">Kinase</keyword>
<dbReference type="PANTHER" id="PTHR42878:SF15">
    <property type="entry name" value="BACTERIOPHYTOCHROME"/>
    <property type="match status" value="1"/>
</dbReference>
<evidence type="ECO:0000259" key="8">
    <source>
        <dbReference type="PROSITE" id="PS50109"/>
    </source>
</evidence>
<evidence type="ECO:0000259" key="9">
    <source>
        <dbReference type="PROSITE" id="PS50885"/>
    </source>
</evidence>
<reference evidence="10 11" key="1">
    <citation type="submission" date="2019-08" db="EMBL/GenBank/DDBJ databases">
        <title>Deep-cultivation of Planctomycetes and their phenomic and genomic characterization uncovers novel biology.</title>
        <authorList>
            <person name="Wiegand S."/>
            <person name="Jogler M."/>
            <person name="Boedeker C."/>
            <person name="Pinto D."/>
            <person name="Vollmers J."/>
            <person name="Rivas-Marin E."/>
            <person name="Kohn T."/>
            <person name="Peeters S.H."/>
            <person name="Heuer A."/>
            <person name="Rast P."/>
            <person name="Oberbeckmann S."/>
            <person name="Bunk B."/>
            <person name="Jeske O."/>
            <person name="Meyerdierks A."/>
            <person name="Storesund J.E."/>
            <person name="Kallscheuer N."/>
            <person name="Luecker S."/>
            <person name="Lage O.M."/>
            <person name="Pohl T."/>
            <person name="Merkel B.J."/>
            <person name="Hornburger P."/>
            <person name="Mueller R.-W."/>
            <person name="Bruemmer F."/>
            <person name="Labrenz M."/>
            <person name="Spormann A.M."/>
            <person name="Op Den Camp H."/>
            <person name="Overmann J."/>
            <person name="Amann R."/>
            <person name="Jetten M.S.M."/>
            <person name="Mascher T."/>
            <person name="Medema M.H."/>
            <person name="Devos D.P."/>
            <person name="Kaster A.-K."/>
            <person name="Ovreas L."/>
            <person name="Rohde M."/>
            <person name="Galperin M.Y."/>
            <person name="Jogler C."/>
        </authorList>
    </citation>
    <scope>NUCLEOTIDE SEQUENCE [LARGE SCALE GENOMIC DNA]</scope>
    <source>
        <strain evidence="10 11">LF1</strain>
    </source>
</reference>
<feature type="domain" description="Histidine kinase" evidence="8">
    <location>
        <begin position="407"/>
        <end position="618"/>
    </location>
</feature>
<gene>
    <name evidence="10" type="primary">cph1_1</name>
    <name evidence="10" type="ORF">LF1_19420</name>
</gene>
<dbReference type="RefSeq" id="WP_068265461.1">
    <property type="nucleotide sequence ID" value="NZ_LWSK01000088.1"/>
</dbReference>
<protein>
    <recommendedName>
        <fullName evidence="3">histidine kinase</fullName>
        <ecNumber evidence="3">2.7.13.3</ecNumber>
    </recommendedName>
</protein>
<dbReference type="PROSITE" id="PS50109">
    <property type="entry name" value="HIS_KIN"/>
    <property type="match status" value="1"/>
</dbReference>
<dbReference type="Gene3D" id="1.10.287.130">
    <property type="match status" value="1"/>
</dbReference>
<dbReference type="PANTHER" id="PTHR42878">
    <property type="entry name" value="TWO-COMPONENT HISTIDINE KINASE"/>
    <property type="match status" value="1"/>
</dbReference>
<keyword evidence="4" id="KW-0597">Phosphoprotein</keyword>
<comment type="catalytic activity">
    <reaction evidence="1">
        <text>ATP + protein L-histidine = ADP + protein N-phospho-L-histidine.</text>
        <dbReference type="EC" id="2.7.13.3"/>
    </reaction>
</comment>
<dbReference type="InterPro" id="IPR036890">
    <property type="entry name" value="HATPase_C_sf"/>
</dbReference>
<dbReference type="InterPro" id="IPR004358">
    <property type="entry name" value="Sig_transdc_His_kin-like_C"/>
</dbReference>
<dbReference type="EC" id="2.7.13.3" evidence="3"/>
<dbReference type="Proteomes" id="UP000322699">
    <property type="component" value="Unassembled WGS sequence"/>
</dbReference>
<dbReference type="OrthoDB" id="9766459at2"/>
<dbReference type="InterPro" id="IPR005467">
    <property type="entry name" value="His_kinase_dom"/>
</dbReference>
<keyword evidence="11" id="KW-1185">Reference proteome</keyword>
<evidence type="ECO:0000256" key="6">
    <source>
        <dbReference type="ARBA" id="ARBA00022777"/>
    </source>
</evidence>
<evidence type="ECO:0000313" key="10">
    <source>
        <dbReference type="EMBL" id="KAA1259410.1"/>
    </source>
</evidence>
<evidence type="ECO:0000256" key="3">
    <source>
        <dbReference type="ARBA" id="ARBA00012438"/>
    </source>
</evidence>
<dbReference type="Gene3D" id="6.10.340.10">
    <property type="match status" value="1"/>
</dbReference>
<dbReference type="InterPro" id="IPR003661">
    <property type="entry name" value="HisK_dim/P_dom"/>
</dbReference>
<dbReference type="PRINTS" id="PR00344">
    <property type="entry name" value="BCTRLSENSOR"/>
</dbReference>
<evidence type="ECO:0000256" key="2">
    <source>
        <dbReference type="ARBA" id="ARBA00004370"/>
    </source>
</evidence>